<feature type="transmembrane region" description="Helical" evidence="1">
    <location>
        <begin position="287"/>
        <end position="307"/>
    </location>
</feature>
<dbReference type="RefSeq" id="WP_006870315.1">
    <property type="nucleotide sequence ID" value="NZ_JH413811.1"/>
</dbReference>
<keyword evidence="1" id="KW-1133">Transmembrane helix</keyword>
<sequence>MKWKLRWYDSIFILLLAYLFVLQIQAIWPFTIDDMYISLRYAKNWAAGHGLVWNVQAPPVEGYSNFSFVALAALSLLLNGNPVVVLKVAGMLGLFFTGYFLYLISRFWFTTRASLLSVLCLFAYKGQIIWAVPGLETAVYEALICGSVYFCLRGMGYQFFPYNRGQAKATFLIVAGLLLALAGMTRPEAPVLMVLFFILLCIDRPKTELRYYWYAVLLFSLTLVLFFTPYFVWRLFYFGYLFPNSVYCKGLVKAFTLSLDLTYLKLIWPFVLFALPACFTAHDRRHYFLWLPSLVYLFMLADSDPIVAFNNRLFLPAFALLLPLALQGMSVVVFLYLQRRDIVFLSFFIPLFFYGFFLHSQNDFG</sequence>
<dbReference type="Proteomes" id="UP000002770">
    <property type="component" value="Unassembled WGS sequence"/>
</dbReference>
<dbReference type="eggNOG" id="COG1807">
    <property type="taxonomic scope" value="Bacteria"/>
</dbReference>
<feature type="transmembrane region" description="Helical" evidence="1">
    <location>
        <begin position="313"/>
        <end position="337"/>
    </location>
</feature>
<dbReference type="HOGENOM" id="CLU_042025_0_0_6"/>
<evidence type="ECO:0000313" key="2">
    <source>
        <dbReference type="EMBL" id="EHL31717.1"/>
    </source>
</evidence>
<name>G9EMB7_9GAMM</name>
<gene>
    <name evidence="2" type="ORF">LDG_6382</name>
</gene>
<feature type="transmembrane region" description="Helical" evidence="1">
    <location>
        <begin position="342"/>
        <end position="359"/>
    </location>
</feature>
<evidence type="ECO:0000313" key="3">
    <source>
        <dbReference type="Proteomes" id="UP000002770"/>
    </source>
</evidence>
<feature type="transmembrane region" description="Helical" evidence="1">
    <location>
        <begin position="252"/>
        <end position="275"/>
    </location>
</feature>
<dbReference type="AlphaFoldDB" id="G9EMB7"/>
<proteinExistence type="predicted"/>
<feature type="transmembrane region" description="Helical" evidence="1">
    <location>
        <begin position="189"/>
        <end position="205"/>
    </location>
</feature>
<feature type="transmembrane region" description="Helical" evidence="1">
    <location>
        <begin position="212"/>
        <end position="232"/>
    </location>
</feature>
<dbReference type="EMBL" id="JH413811">
    <property type="protein sequence ID" value="EHL31717.1"/>
    <property type="molecule type" value="Genomic_DNA"/>
</dbReference>
<keyword evidence="1" id="KW-0812">Transmembrane</keyword>
<keyword evidence="3" id="KW-1185">Reference proteome</keyword>
<dbReference type="STRING" id="658187.LDG_6382"/>
<feature type="transmembrane region" description="Helical" evidence="1">
    <location>
        <begin position="84"/>
        <end position="103"/>
    </location>
</feature>
<reference evidence="2 3" key="1">
    <citation type="journal article" date="2011" name="BMC Genomics">
        <title>Insight into cross-talk between intra-amoebal pathogens.</title>
        <authorList>
            <person name="Gimenez G."/>
            <person name="Bertelli C."/>
            <person name="Moliner C."/>
            <person name="Robert C."/>
            <person name="Raoult D."/>
            <person name="Fournier P.E."/>
            <person name="Greub G."/>
        </authorList>
    </citation>
    <scope>NUCLEOTIDE SEQUENCE [LARGE SCALE GENOMIC DNA]</scope>
    <source>
        <strain evidence="2 3">LLAP12</strain>
    </source>
</reference>
<feature type="transmembrane region" description="Helical" evidence="1">
    <location>
        <begin position="138"/>
        <end position="155"/>
    </location>
</feature>
<accession>G9EMB7</accession>
<dbReference type="InParanoid" id="G9EMB7"/>
<organism evidence="2 3">
    <name type="scientific">Legionella drancourtii LLAP12</name>
    <dbReference type="NCBI Taxonomy" id="658187"/>
    <lineage>
        <taxon>Bacteria</taxon>
        <taxon>Pseudomonadati</taxon>
        <taxon>Pseudomonadota</taxon>
        <taxon>Gammaproteobacteria</taxon>
        <taxon>Legionellales</taxon>
        <taxon>Legionellaceae</taxon>
        <taxon>Legionella</taxon>
    </lineage>
</organism>
<evidence type="ECO:0000256" key="1">
    <source>
        <dbReference type="SAM" id="Phobius"/>
    </source>
</evidence>
<protein>
    <recommendedName>
        <fullName evidence="4">Glycosyltransferase RgtA/B/C/D-like domain-containing protein</fullName>
    </recommendedName>
</protein>
<keyword evidence="1" id="KW-0472">Membrane</keyword>
<evidence type="ECO:0008006" key="4">
    <source>
        <dbReference type="Google" id="ProtNLM"/>
    </source>
</evidence>